<dbReference type="InterPro" id="IPR004358">
    <property type="entry name" value="Sig_transdc_His_kin-like_C"/>
</dbReference>
<keyword evidence="8 10" id="KW-1133">Transmembrane helix</keyword>
<feature type="transmembrane region" description="Helical" evidence="10">
    <location>
        <begin position="167"/>
        <end position="184"/>
    </location>
</feature>
<comment type="catalytic activity">
    <reaction evidence="1">
        <text>ATP + protein L-histidine = ADP + protein N-phospho-L-histidine.</text>
        <dbReference type="EC" id="2.7.13.3"/>
    </reaction>
</comment>
<name>A0ABS1SAI7_9RHOB</name>
<keyword evidence="9 10" id="KW-0472">Membrane</keyword>
<evidence type="ECO:0000256" key="7">
    <source>
        <dbReference type="ARBA" id="ARBA00022777"/>
    </source>
</evidence>
<dbReference type="PROSITE" id="PS50109">
    <property type="entry name" value="HIS_KIN"/>
    <property type="match status" value="1"/>
</dbReference>
<keyword evidence="6 10" id="KW-0812">Transmembrane</keyword>
<evidence type="ECO:0000256" key="1">
    <source>
        <dbReference type="ARBA" id="ARBA00000085"/>
    </source>
</evidence>
<evidence type="ECO:0000256" key="6">
    <source>
        <dbReference type="ARBA" id="ARBA00022692"/>
    </source>
</evidence>
<evidence type="ECO:0000313" key="13">
    <source>
        <dbReference type="Proteomes" id="UP000644749"/>
    </source>
</evidence>
<evidence type="ECO:0000256" key="3">
    <source>
        <dbReference type="ARBA" id="ARBA00012438"/>
    </source>
</evidence>
<dbReference type="PRINTS" id="PR00344">
    <property type="entry name" value="BCTRLSENSOR"/>
</dbReference>
<evidence type="ECO:0000256" key="5">
    <source>
        <dbReference type="ARBA" id="ARBA00022679"/>
    </source>
</evidence>
<organism evidence="12 13">
    <name type="scientific">Paracoccus aerius</name>
    <dbReference type="NCBI Taxonomy" id="1915382"/>
    <lineage>
        <taxon>Bacteria</taxon>
        <taxon>Pseudomonadati</taxon>
        <taxon>Pseudomonadota</taxon>
        <taxon>Alphaproteobacteria</taxon>
        <taxon>Rhodobacterales</taxon>
        <taxon>Paracoccaceae</taxon>
        <taxon>Paracoccus</taxon>
    </lineage>
</organism>
<dbReference type="Pfam" id="PF02518">
    <property type="entry name" value="HATPase_c"/>
    <property type="match status" value="1"/>
</dbReference>
<comment type="caution">
    <text evidence="12">The sequence shown here is derived from an EMBL/GenBank/DDBJ whole genome shotgun (WGS) entry which is preliminary data.</text>
</comment>
<sequence>MRRSLRLRLLVVGAFAIVVTLWGAALGLALLFERHVERVAVGDLEARAQTLAGIVEHDAEGVPRLAAPPPDRLYQQPFSGHYWQVALGSDVQRSRSLWDYSLPMDRAAPPPGRTEVLDLPGPQGERLLAVEQSLLVGRGPQALSLRIIVASDRAVLTAARQDFLADLMPYLAFLGLLLGIASWLQIRIGLSPLAEVADRVKALTQGQRSRIGTDLPDEMLPLSRQLDALLDARDAELLRARHRAGDLAHGFKTPLQALLGDAGTLRGRGEPEIAGSIETVVTSMRRLVERELTRARIQSDRHAAEADPAAVLARLVKVLKRTPKGGTIDWQTRVDDPAPRARIDPDDLTEALGALLENAMHHADAVVEAVVTRQGSRVRIAICDDGPGVPDTALASLPQRGMRLDESGDGQGIGLAIVSDIAEAAGGDLTLTNTRPGLCVELTLAAAATRR</sequence>
<dbReference type="InterPro" id="IPR003594">
    <property type="entry name" value="HATPase_dom"/>
</dbReference>
<evidence type="ECO:0000256" key="4">
    <source>
        <dbReference type="ARBA" id="ARBA00022553"/>
    </source>
</evidence>
<dbReference type="Proteomes" id="UP000644749">
    <property type="component" value="Unassembled WGS sequence"/>
</dbReference>
<comment type="subcellular location">
    <subcellularLocation>
        <location evidence="2">Membrane</location>
    </subcellularLocation>
</comment>
<dbReference type="InterPro" id="IPR050428">
    <property type="entry name" value="TCS_sensor_his_kinase"/>
</dbReference>
<gene>
    <name evidence="12" type="ORF">JL111_16675</name>
</gene>
<evidence type="ECO:0000256" key="2">
    <source>
        <dbReference type="ARBA" id="ARBA00004370"/>
    </source>
</evidence>
<feature type="domain" description="Histidine kinase" evidence="11">
    <location>
        <begin position="246"/>
        <end position="448"/>
    </location>
</feature>
<proteinExistence type="predicted"/>
<dbReference type="PANTHER" id="PTHR45436:SF5">
    <property type="entry name" value="SENSOR HISTIDINE KINASE TRCS"/>
    <property type="match status" value="1"/>
</dbReference>
<dbReference type="SMART" id="SM00387">
    <property type="entry name" value="HATPase_c"/>
    <property type="match status" value="1"/>
</dbReference>
<evidence type="ECO:0000313" key="12">
    <source>
        <dbReference type="EMBL" id="MBL3675114.1"/>
    </source>
</evidence>
<feature type="transmembrane region" description="Helical" evidence="10">
    <location>
        <begin position="7"/>
        <end position="32"/>
    </location>
</feature>
<evidence type="ECO:0000256" key="10">
    <source>
        <dbReference type="SAM" id="Phobius"/>
    </source>
</evidence>
<protein>
    <recommendedName>
        <fullName evidence="3">histidine kinase</fullName>
        <ecNumber evidence="3">2.7.13.3</ecNumber>
    </recommendedName>
</protein>
<dbReference type="InterPro" id="IPR036890">
    <property type="entry name" value="HATPase_C_sf"/>
</dbReference>
<dbReference type="SUPFAM" id="SSF55874">
    <property type="entry name" value="ATPase domain of HSP90 chaperone/DNA topoisomerase II/histidine kinase"/>
    <property type="match status" value="1"/>
</dbReference>
<dbReference type="GO" id="GO:0016301">
    <property type="term" value="F:kinase activity"/>
    <property type="evidence" value="ECO:0007669"/>
    <property type="project" value="UniProtKB-KW"/>
</dbReference>
<evidence type="ECO:0000256" key="9">
    <source>
        <dbReference type="ARBA" id="ARBA00023136"/>
    </source>
</evidence>
<reference evidence="12 13" key="1">
    <citation type="submission" date="2021-01" db="EMBL/GenBank/DDBJ databases">
        <title>011410 draft genome.</title>
        <authorList>
            <person name="Lang L."/>
        </authorList>
    </citation>
    <scope>NUCLEOTIDE SEQUENCE [LARGE SCALE GENOMIC DNA]</scope>
    <source>
        <strain evidence="12 13">KCTC 42845</strain>
    </source>
</reference>
<dbReference type="PANTHER" id="PTHR45436">
    <property type="entry name" value="SENSOR HISTIDINE KINASE YKOH"/>
    <property type="match status" value="1"/>
</dbReference>
<evidence type="ECO:0000256" key="8">
    <source>
        <dbReference type="ARBA" id="ARBA00022989"/>
    </source>
</evidence>
<keyword evidence="13" id="KW-1185">Reference proteome</keyword>
<dbReference type="RefSeq" id="WP_191311895.1">
    <property type="nucleotide sequence ID" value="NZ_BNCL01000017.1"/>
</dbReference>
<keyword evidence="7 12" id="KW-0418">Kinase</keyword>
<dbReference type="InterPro" id="IPR005467">
    <property type="entry name" value="His_kinase_dom"/>
</dbReference>
<dbReference type="EMBL" id="JAESHT010000017">
    <property type="protein sequence ID" value="MBL3675114.1"/>
    <property type="molecule type" value="Genomic_DNA"/>
</dbReference>
<accession>A0ABS1SAI7</accession>
<keyword evidence="5" id="KW-0808">Transferase</keyword>
<evidence type="ECO:0000259" key="11">
    <source>
        <dbReference type="PROSITE" id="PS50109"/>
    </source>
</evidence>
<dbReference type="Gene3D" id="3.30.565.10">
    <property type="entry name" value="Histidine kinase-like ATPase, C-terminal domain"/>
    <property type="match status" value="1"/>
</dbReference>
<keyword evidence="4" id="KW-0597">Phosphoprotein</keyword>
<dbReference type="EC" id="2.7.13.3" evidence="3"/>